<dbReference type="Gene3D" id="1.10.10.60">
    <property type="entry name" value="Homeodomain-like"/>
    <property type="match status" value="1"/>
</dbReference>
<feature type="domain" description="HTH tetR-type" evidence="7">
    <location>
        <begin position="20"/>
        <end position="80"/>
    </location>
</feature>
<dbReference type="RefSeq" id="WP_204601132.1">
    <property type="nucleotide sequence ID" value="NZ_JBHSED010000040.1"/>
</dbReference>
<name>A0ABV8SF56_9BACL</name>
<evidence type="ECO:0000313" key="9">
    <source>
        <dbReference type="Proteomes" id="UP001595755"/>
    </source>
</evidence>
<sequence>MTAPETKRSPGRPKSGADQPSMRDKVLFTASALFMELGYEPVSINMIAAKAGVTKASVYYYFANKAVLFTASVTAMMTRISGMTRRIVESDGDLHTRLRRLALTKMSKSQSHVEFESLMREAMPSLSEEQRDDIRTAEHQIHEVLADTFKQAMEEGIIRRDNPMLLSHSFAALLMVGNREQIGEEVYSAEALSAAIVDLFWRGVAAE</sequence>
<evidence type="ECO:0000256" key="6">
    <source>
        <dbReference type="SAM" id="MobiDB-lite"/>
    </source>
</evidence>
<dbReference type="PROSITE" id="PS01081">
    <property type="entry name" value="HTH_TETR_1"/>
    <property type="match status" value="1"/>
</dbReference>
<evidence type="ECO:0000256" key="4">
    <source>
        <dbReference type="ARBA" id="ARBA00023163"/>
    </source>
</evidence>
<evidence type="ECO:0000313" key="8">
    <source>
        <dbReference type="EMBL" id="MFC4305528.1"/>
    </source>
</evidence>
<dbReference type="PROSITE" id="PS50977">
    <property type="entry name" value="HTH_TETR_2"/>
    <property type="match status" value="1"/>
</dbReference>
<proteinExistence type="predicted"/>
<dbReference type="Pfam" id="PF00440">
    <property type="entry name" value="TetR_N"/>
    <property type="match status" value="1"/>
</dbReference>
<dbReference type="EMBL" id="JBHSED010000040">
    <property type="protein sequence ID" value="MFC4305528.1"/>
    <property type="molecule type" value="Genomic_DNA"/>
</dbReference>
<dbReference type="Proteomes" id="UP001595755">
    <property type="component" value="Unassembled WGS sequence"/>
</dbReference>
<evidence type="ECO:0000256" key="5">
    <source>
        <dbReference type="PROSITE-ProRule" id="PRU00335"/>
    </source>
</evidence>
<keyword evidence="1" id="KW-0678">Repressor</keyword>
<keyword evidence="9" id="KW-1185">Reference proteome</keyword>
<protein>
    <submittedName>
        <fullName evidence="8">TetR/AcrR family transcriptional regulator</fullName>
    </submittedName>
</protein>
<evidence type="ECO:0000259" key="7">
    <source>
        <dbReference type="PROSITE" id="PS50977"/>
    </source>
</evidence>
<evidence type="ECO:0000256" key="3">
    <source>
        <dbReference type="ARBA" id="ARBA00023125"/>
    </source>
</evidence>
<organism evidence="8 9">
    <name type="scientific">Cohnella boryungensis</name>
    <dbReference type="NCBI Taxonomy" id="768479"/>
    <lineage>
        <taxon>Bacteria</taxon>
        <taxon>Bacillati</taxon>
        <taxon>Bacillota</taxon>
        <taxon>Bacilli</taxon>
        <taxon>Bacillales</taxon>
        <taxon>Paenibacillaceae</taxon>
        <taxon>Cohnella</taxon>
    </lineage>
</organism>
<dbReference type="InterPro" id="IPR001647">
    <property type="entry name" value="HTH_TetR"/>
</dbReference>
<dbReference type="PRINTS" id="PR00455">
    <property type="entry name" value="HTHTETR"/>
</dbReference>
<dbReference type="SUPFAM" id="SSF46689">
    <property type="entry name" value="Homeodomain-like"/>
    <property type="match status" value="1"/>
</dbReference>
<dbReference type="SUPFAM" id="SSF48498">
    <property type="entry name" value="Tetracyclin repressor-like, C-terminal domain"/>
    <property type="match status" value="1"/>
</dbReference>
<evidence type="ECO:0000256" key="2">
    <source>
        <dbReference type="ARBA" id="ARBA00023015"/>
    </source>
</evidence>
<dbReference type="InterPro" id="IPR050109">
    <property type="entry name" value="HTH-type_TetR-like_transc_reg"/>
</dbReference>
<keyword evidence="3 5" id="KW-0238">DNA-binding</keyword>
<dbReference type="InterPro" id="IPR009057">
    <property type="entry name" value="Homeodomain-like_sf"/>
</dbReference>
<dbReference type="PANTHER" id="PTHR30055:SF175">
    <property type="entry name" value="HTH-TYPE TRANSCRIPTIONAL REPRESSOR KSTR2"/>
    <property type="match status" value="1"/>
</dbReference>
<dbReference type="PANTHER" id="PTHR30055">
    <property type="entry name" value="HTH-TYPE TRANSCRIPTIONAL REGULATOR RUTR"/>
    <property type="match status" value="1"/>
</dbReference>
<feature type="DNA-binding region" description="H-T-H motif" evidence="5">
    <location>
        <begin position="43"/>
        <end position="62"/>
    </location>
</feature>
<dbReference type="Gene3D" id="1.10.357.10">
    <property type="entry name" value="Tetracycline Repressor, domain 2"/>
    <property type="match status" value="1"/>
</dbReference>
<accession>A0ABV8SF56</accession>
<reference evidence="9" key="1">
    <citation type="journal article" date="2019" name="Int. J. Syst. Evol. Microbiol.">
        <title>The Global Catalogue of Microorganisms (GCM) 10K type strain sequencing project: providing services to taxonomists for standard genome sequencing and annotation.</title>
        <authorList>
            <consortium name="The Broad Institute Genomics Platform"/>
            <consortium name="The Broad Institute Genome Sequencing Center for Infectious Disease"/>
            <person name="Wu L."/>
            <person name="Ma J."/>
        </authorList>
    </citation>
    <scope>NUCLEOTIDE SEQUENCE [LARGE SCALE GENOMIC DNA]</scope>
    <source>
        <strain evidence="9">CGMCC 4.1641</strain>
    </source>
</reference>
<comment type="caution">
    <text evidence="8">The sequence shown here is derived from an EMBL/GenBank/DDBJ whole genome shotgun (WGS) entry which is preliminary data.</text>
</comment>
<dbReference type="InterPro" id="IPR023772">
    <property type="entry name" value="DNA-bd_HTH_TetR-type_CS"/>
</dbReference>
<feature type="region of interest" description="Disordered" evidence="6">
    <location>
        <begin position="1"/>
        <end position="21"/>
    </location>
</feature>
<dbReference type="InterPro" id="IPR036271">
    <property type="entry name" value="Tet_transcr_reg_TetR-rel_C_sf"/>
</dbReference>
<gene>
    <name evidence="8" type="ORF">ACFO1S_19025</name>
</gene>
<keyword evidence="2" id="KW-0805">Transcription regulation</keyword>
<evidence type="ECO:0000256" key="1">
    <source>
        <dbReference type="ARBA" id="ARBA00022491"/>
    </source>
</evidence>
<keyword evidence="4" id="KW-0804">Transcription</keyword>